<dbReference type="AlphaFoldDB" id="V4HWA4"/>
<dbReference type="GO" id="GO:0009243">
    <property type="term" value="P:O antigen biosynthetic process"/>
    <property type="evidence" value="ECO:0007669"/>
    <property type="project" value="UniProtKB-UniRule"/>
</dbReference>
<feature type="binding site" evidence="13">
    <location>
        <position position="150"/>
    </location>
    <ligand>
        <name>Mg(2+)</name>
        <dbReference type="ChEBI" id="CHEBI:18420"/>
    </ligand>
</feature>
<comment type="cofactor">
    <cofactor evidence="12 13">
        <name>Mg(2+)</name>
        <dbReference type="ChEBI" id="CHEBI:18420"/>
    </cofactor>
</comment>
<feature type="transmembrane region" description="Helical" evidence="12">
    <location>
        <begin position="320"/>
        <end position="341"/>
    </location>
</feature>
<evidence type="ECO:0000256" key="6">
    <source>
        <dbReference type="ARBA" id="ARBA00022692"/>
    </source>
</evidence>
<dbReference type="InterPro" id="IPR000715">
    <property type="entry name" value="Glycosyl_transferase_4"/>
</dbReference>
<dbReference type="GO" id="GO:0036380">
    <property type="term" value="F:UDP-N-acetylglucosamine-undecaprenyl-phosphate N-acetylglucosaminephosphotransferase activity"/>
    <property type="evidence" value="ECO:0007669"/>
    <property type="project" value="UniProtKB-UniRule"/>
</dbReference>
<keyword evidence="5 12" id="KW-0808">Transferase</keyword>
<comment type="cofactor">
    <cofactor evidence="12">
        <name>Mn(2+)</name>
        <dbReference type="ChEBI" id="CHEBI:29035"/>
    </cofactor>
</comment>
<comment type="function">
    <text evidence="12">Catalyzes the transfer of the GlcNAc-1-phosphate moiety from UDP-GlcNAc onto the carrier lipid undecaprenyl phosphate (C55-P), yielding GlcNAc-pyrophosphoryl-undecaprenyl (GlcNAc-PP-C55).</text>
</comment>
<feature type="binding site" evidence="13">
    <location>
        <position position="214"/>
    </location>
    <ligand>
        <name>Mg(2+)</name>
        <dbReference type="ChEBI" id="CHEBI:18420"/>
    </ligand>
</feature>
<comment type="similarity">
    <text evidence="12">Belongs to the glycosyltransferase 4 family. WecA subfamily.</text>
</comment>
<keyword evidence="4 12" id="KW-0328">Glycosyltransferase</keyword>
<dbReference type="GO" id="GO:0044038">
    <property type="term" value="P:cell wall macromolecule biosynthetic process"/>
    <property type="evidence" value="ECO:0007669"/>
    <property type="project" value="TreeGrafter"/>
</dbReference>
<evidence type="ECO:0000313" key="14">
    <source>
        <dbReference type="EMBL" id="ESP95100.1"/>
    </source>
</evidence>
<evidence type="ECO:0000256" key="11">
    <source>
        <dbReference type="ARBA" id="ARBA00023211"/>
    </source>
</evidence>
<keyword evidence="6 12" id="KW-0812">Transmembrane</keyword>
<sequence>MVYFLPFITSFVACVLAVYLVYPLSIKYGLVDSPCARKQHKGEIPLVGGIAIYIAILLSSLLFFRDDLLIVYVISSTAILIVGVLDDRFELSVKSRILIQIIAALFLISQSGLYIDSFGYILGNEFELYLGKFGVVVTVIAVVGAINAFNMVDGIDGLAGMLSLVSFTCLGFLYYYTGSQWAILPTVFMAAILAFLMYNLRWPSRSVHKIFMGDAGSMLIGFTVVWLLIVGVDTKGEAEAILKPVTALYLIAVPFMDMVAIMYRRVKKGKSPFKPDREHLHHIFERIGFSRKRSLLYISLIAIVIAIAGCLMQVLGVPEWIMFSIFLSLFLIYNFALMHVWKITTWVRKHRDKRLS</sequence>
<dbReference type="GO" id="GO:0000287">
    <property type="term" value="F:magnesium ion binding"/>
    <property type="evidence" value="ECO:0007669"/>
    <property type="project" value="InterPro"/>
</dbReference>
<dbReference type="PANTHER" id="PTHR22926:SF3">
    <property type="entry name" value="UNDECAPRENYL-PHOSPHATE ALPHA-N-ACETYLGLUCOSAMINYL 1-PHOSPHATE TRANSFERASE"/>
    <property type="match status" value="1"/>
</dbReference>
<feature type="transmembrane region" description="Helical" evidence="12">
    <location>
        <begin position="69"/>
        <end position="85"/>
    </location>
</feature>
<dbReference type="GO" id="GO:0005886">
    <property type="term" value="C:plasma membrane"/>
    <property type="evidence" value="ECO:0007669"/>
    <property type="project" value="UniProtKB-SubCell"/>
</dbReference>
<feature type="transmembrane region" description="Helical" evidence="12">
    <location>
        <begin position="44"/>
        <end position="63"/>
    </location>
</feature>
<keyword evidence="3 12" id="KW-0997">Cell inner membrane</keyword>
<dbReference type="GO" id="GO:0030145">
    <property type="term" value="F:manganese ion binding"/>
    <property type="evidence" value="ECO:0007669"/>
    <property type="project" value="InterPro"/>
</dbReference>
<dbReference type="GO" id="GO:0016757">
    <property type="term" value="F:glycosyltransferase activity"/>
    <property type="evidence" value="ECO:0007669"/>
    <property type="project" value="UniProtKB-KW"/>
</dbReference>
<keyword evidence="10 12" id="KW-0472">Membrane</keyword>
<evidence type="ECO:0000256" key="5">
    <source>
        <dbReference type="ARBA" id="ARBA00022679"/>
    </source>
</evidence>
<dbReference type="HAMAP" id="MF_02030">
    <property type="entry name" value="WecA_Gammaproteo"/>
    <property type="match status" value="1"/>
</dbReference>
<dbReference type="UniPathway" id="UPA00281"/>
<feature type="transmembrane region" description="Helical" evidence="12">
    <location>
        <begin position="295"/>
        <end position="314"/>
    </location>
</feature>
<dbReference type="GO" id="GO:0009276">
    <property type="term" value="C:Gram-negative-bacterium-type cell wall"/>
    <property type="evidence" value="ECO:0007669"/>
    <property type="project" value="InterPro"/>
</dbReference>
<comment type="catalytic activity">
    <reaction evidence="12">
        <text>di-trans,octa-cis-undecaprenyl phosphate + UDP-N-acetyl-alpha-D-glucosamine = N-acetyl-alpha-D-glucosaminyl-di-trans,octa-cis-undecaprenyl diphosphate + UMP</text>
        <dbReference type="Rhea" id="RHEA:28090"/>
        <dbReference type="ChEBI" id="CHEBI:57705"/>
        <dbReference type="ChEBI" id="CHEBI:57865"/>
        <dbReference type="ChEBI" id="CHEBI:60392"/>
        <dbReference type="ChEBI" id="CHEBI:62959"/>
        <dbReference type="EC" id="2.7.8.33"/>
    </reaction>
</comment>
<evidence type="ECO:0000256" key="13">
    <source>
        <dbReference type="PIRSR" id="PIRSR600715-1"/>
    </source>
</evidence>
<dbReference type="GO" id="GO:0071555">
    <property type="term" value="P:cell wall organization"/>
    <property type="evidence" value="ECO:0007669"/>
    <property type="project" value="TreeGrafter"/>
</dbReference>
<reference evidence="14 15" key="1">
    <citation type="submission" date="2013-07" db="EMBL/GenBank/DDBJ databases">
        <title>Draft genome sequence of Pseudoalteromonas luteoviolacea 2ta16.</title>
        <authorList>
            <person name="Allen E.E."/>
            <person name="Azam F."/>
            <person name="Podell S."/>
        </authorList>
    </citation>
    <scope>NUCLEOTIDE SEQUENCE [LARGE SCALE GENOMIC DNA]</scope>
    <source>
        <strain evidence="14 15">2ta16</strain>
    </source>
</reference>
<evidence type="ECO:0000256" key="4">
    <source>
        <dbReference type="ARBA" id="ARBA00022676"/>
    </source>
</evidence>
<proteinExistence type="inferred from homology"/>
<dbReference type="Pfam" id="PF00953">
    <property type="entry name" value="Glycos_transf_4"/>
    <property type="match status" value="1"/>
</dbReference>
<comment type="caution">
    <text evidence="14">The sequence shown here is derived from an EMBL/GenBank/DDBJ whole genome shotgun (WGS) entry which is preliminary data.</text>
</comment>
<feature type="transmembrane region" description="Helical" evidence="12">
    <location>
        <begin position="182"/>
        <end position="198"/>
    </location>
</feature>
<name>V4HWA4_PSEL2</name>
<keyword evidence="2 12" id="KW-1003">Cell membrane</keyword>
<keyword evidence="9 12" id="KW-1133">Transmembrane helix</keyword>
<feature type="transmembrane region" description="Helical" evidence="12">
    <location>
        <begin position="97"/>
        <end position="122"/>
    </location>
</feature>
<dbReference type="EC" id="2.7.8.33" evidence="12"/>
<dbReference type="Proteomes" id="UP000017820">
    <property type="component" value="Unassembled WGS sequence"/>
</dbReference>
<keyword evidence="11 12" id="KW-0464">Manganese</keyword>
<feature type="transmembrane region" description="Helical" evidence="12">
    <location>
        <begin position="210"/>
        <end position="229"/>
    </location>
</feature>
<feature type="transmembrane region" description="Helical" evidence="12">
    <location>
        <begin position="6"/>
        <end position="24"/>
    </location>
</feature>
<evidence type="ECO:0000256" key="2">
    <source>
        <dbReference type="ARBA" id="ARBA00022475"/>
    </source>
</evidence>
<organism evidence="14 15">
    <name type="scientific">Pseudoalteromonas luteoviolacea (strain 2ta16)</name>
    <dbReference type="NCBI Taxonomy" id="1353533"/>
    <lineage>
        <taxon>Bacteria</taxon>
        <taxon>Pseudomonadati</taxon>
        <taxon>Pseudomonadota</taxon>
        <taxon>Gammaproteobacteria</taxon>
        <taxon>Alteromonadales</taxon>
        <taxon>Pseudoalteromonadaceae</taxon>
        <taxon>Pseudoalteromonas</taxon>
    </lineage>
</organism>
<evidence type="ECO:0000256" key="7">
    <source>
        <dbReference type="ARBA" id="ARBA00022842"/>
    </source>
</evidence>
<dbReference type="PANTHER" id="PTHR22926">
    <property type="entry name" value="PHOSPHO-N-ACETYLMURAMOYL-PENTAPEPTIDE-TRANSFERASE"/>
    <property type="match status" value="1"/>
</dbReference>
<feature type="transmembrane region" description="Helical" evidence="12">
    <location>
        <begin position="158"/>
        <end position="176"/>
    </location>
</feature>
<evidence type="ECO:0000256" key="1">
    <source>
        <dbReference type="ARBA" id="ARBA00004651"/>
    </source>
</evidence>
<comment type="subcellular location">
    <subcellularLocation>
        <location evidence="12">Cell inner membrane</location>
        <topology evidence="12">Multi-pass membrane protein</topology>
    </subcellularLocation>
    <subcellularLocation>
        <location evidence="1">Cell membrane</location>
        <topology evidence="1">Multi-pass membrane protein</topology>
    </subcellularLocation>
</comment>
<evidence type="ECO:0000256" key="9">
    <source>
        <dbReference type="ARBA" id="ARBA00022989"/>
    </source>
</evidence>
<dbReference type="RefSeq" id="WP_023397339.1">
    <property type="nucleotide sequence ID" value="NZ_AUSV01000006.1"/>
</dbReference>
<evidence type="ECO:0000256" key="10">
    <source>
        <dbReference type="ARBA" id="ARBA00023136"/>
    </source>
</evidence>
<gene>
    <name evidence="12" type="primary">wecA</name>
    <name evidence="14" type="ORF">PL2TA16_04356</name>
</gene>
<accession>V4HWA4</accession>
<dbReference type="InterPro" id="IPR012750">
    <property type="entry name" value="ECA_WecA-rel"/>
</dbReference>
<evidence type="ECO:0000256" key="8">
    <source>
        <dbReference type="ARBA" id="ARBA00022985"/>
    </source>
</evidence>
<evidence type="ECO:0000256" key="12">
    <source>
        <dbReference type="HAMAP-Rule" id="MF_02030"/>
    </source>
</evidence>
<feature type="transmembrane region" description="Helical" evidence="12">
    <location>
        <begin position="128"/>
        <end position="146"/>
    </location>
</feature>
<evidence type="ECO:0000313" key="15">
    <source>
        <dbReference type="Proteomes" id="UP000017820"/>
    </source>
</evidence>
<dbReference type="PATRIC" id="fig|1353533.3.peg.376"/>
<comment type="pathway">
    <text evidence="12">Bacterial outer membrane biogenesis; LPS O-antigen biosynthesis.</text>
</comment>
<feature type="transmembrane region" description="Helical" evidence="12">
    <location>
        <begin position="241"/>
        <end position="263"/>
    </location>
</feature>
<evidence type="ECO:0000256" key="3">
    <source>
        <dbReference type="ARBA" id="ARBA00022519"/>
    </source>
</evidence>
<dbReference type="NCBIfam" id="TIGR02380">
    <property type="entry name" value="ECA_wecA"/>
    <property type="match status" value="1"/>
</dbReference>
<dbReference type="CDD" id="cd06853">
    <property type="entry name" value="GT_WecA_like"/>
    <property type="match status" value="1"/>
</dbReference>
<keyword evidence="13" id="KW-0479">Metal-binding</keyword>
<keyword evidence="7 12" id="KW-0460">Magnesium</keyword>
<keyword evidence="8 12" id="KW-0448">Lipopolysaccharide biosynthesis</keyword>
<protein>
    <recommendedName>
        <fullName evidence="12">Undecaprenyl-phosphate alpha-N-acetylglucosaminyl 1-phosphate transferase</fullName>
        <ecNumber evidence="12">2.7.8.33</ecNumber>
    </recommendedName>
    <alternativeName>
        <fullName evidence="12">UDP-GlcNAc:undecaprenyl-phosphate GlcNAc-1-phosphate transferase</fullName>
    </alternativeName>
    <alternativeName>
        <fullName evidence="12">Undecaprenyl-phosphate GlcNAc-1-phosphate transferase</fullName>
    </alternativeName>
</protein>
<dbReference type="EMBL" id="AUSV01000006">
    <property type="protein sequence ID" value="ESP95100.1"/>
    <property type="molecule type" value="Genomic_DNA"/>
</dbReference>